<proteinExistence type="predicted"/>
<keyword evidence="1" id="KW-0812">Transmembrane</keyword>
<accession>A0A940PAZ5</accession>
<evidence type="ECO:0000256" key="1">
    <source>
        <dbReference type="SAM" id="Phobius"/>
    </source>
</evidence>
<keyword evidence="3" id="KW-1185">Reference proteome</keyword>
<dbReference type="Proteomes" id="UP000674938">
    <property type="component" value="Unassembled WGS sequence"/>
</dbReference>
<feature type="transmembrane region" description="Helical" evidence="1">
    <location>
        <begin position="6"/>
        <end position="22"/>
    </location>
</feature>
<gene>
    <name evidence="2" type="ORF">I6N95_26305</name>
</gene>
<name>A0A940PAZ5_9ENTE</name>
<evidence type="ECO:0000313" key="2">
    <source>
        <dbReference type="EMBL" id="MBP1044527.1"/>
    </source>
</evidence>
<evidence type="ECO:0000313" key="3">
    <source>
        <dbReference type="Proteomes" id="UP000674938"/>
    </source>
</evidence>
<keyword evidence="1" id="KW-0472">Membrane</keyword>
<dbReference type="AlphaFoldDB" id="A0A940PAZ5"/>
<sequence length="301" mass="34648">MKKKKIIIIACVILSLGGWLYIRKSKAEMAVKDIRVKVEGSPFAQADFKLGQYVVVSPKEATSTSVNFSLGTKINYFVRNYGENYNVKWFQSDFEMQSFDKRKLKNSQNMWVRKVDHSNIIVSENLHNNEAVITHQDTYLNILDVLGEDYPLQHIVLSYSLDGNKEFTIMLRSDDQPIDKIYDVMLTDADGTLLKKMSLGDFVLENFETSIDDLIKSLELYQIEDVDKLVAIMRGIKTDGRHLYFYNLSNQTIYRVDANLEKRQTLGFEATTEAAVELTYVPSSNQFLVEKKLILILVFMC</sequence>
<reference evidence="2" key="1">
    <citation type="submission" date="2020-12" db="EMBL/GenBank/DDBJ databases">
        <title>Vagococcus allomyrinae sp. nov. and Enterococcus lavae sp. nov., isolated from the larvae of Allomyrina dichotoma.</title>
        <authorList>
            <person name="Lee S.D."/>
        </authorList>
    </citation>
    <scope>NUCLEOTIDE SEQUENCE</scope>
    <source>
        <strain evidence="2">BWB3-3</strain>
    </source>
</reference>
<protein>
    <submittedName>
        <fullName evidence="2">Uncharacterized protein</fullName>
    </submittedName>
</protein>
<keyword evidence="1" id="KW-1133">Transmembrane helix</keyword>
<dbReference type="EMBL" id="JAEEGA010000031">
    <property type="protein sequence ID" value="MBP1044527.1"/>
    <property type="molecule type" value="Genomic_DNA"/>
</dbReference>
<organism evidence="2 3">
    <name type="scientific">Vagococcus allomyrinae</name>
    <dbReference type="NCBI Taxonomy" id="2794353"/>
    <lineage>
        <taxon>Bacteria</taxon>
        <taxon>Bacillati</taxon>
        <taxon>Bacillota</taxon>
        <taxon>Bacilli</taxon>
        <taxon>Lactobacillales</taxon>
        <taxon>Enterococcaceae</taxon>
        <taxon>Vagococcus</taxon>
    </lineage>
</organism>
<comment type="caution">
    <text evidence="2">The sequence shown here is derived from an EMBL/GenBank/DDBJ whole genome shotgun (WGS) entry which is preliminary data.</text>
</comment>
<dbReference type="RefSeq" id="WP_209533057.1">
    <property type="nucleotide sequence ID" value="NZ_JAEEGA010000031.1"/>
</dbReference>